<gene>
    <name evidence="3" type="ORF">HAHE_40890</name>
</gene>
<feature type="domain" description="Trimeric autotransporter adhesin YadA-like head" evidence="2">
    <location>
        <begin position="508"/>
        <end position="530"/>
    </location>
</feature>
<feature type="chain" id="PRO_5046804987" description="Trimeric autotransporter adhesin YadA-like head domain-containing protein" evidence="1">
    <location>
        <begin position="26"/>
        <end position="759"/>
    </location>
</feature>
<proteinExistence type="predicted"/>
<organism evidence="3 4">
    <name type="scientific">Haloferula helveola</name>
    <dbReference type="NCBI Taxonomy" id="490095"/>
    <lineage>
        <taxon>Bacteria</taxon>
        <taxon>Pseudomonadati</taxon>
        <taxon>Verrucomicrobiota</taxon>
        <taxon>Verrucomicrobiia</taxon>
        <taxon>Verrucomicrobiales</taxon>
        <taxon>Verrucomicrobiaceae</taxon>
        <taxon>Haloferula</taxon>
    </lineage>
</organism>
<feature type="signal peptide" evidence="1">
    <location>
        <begin position="1"/>
        <end position="25"/>
    </location>
</feature>
<name>A0ABN6H974_9BACT</name>
<feature type="domain" description="Trimeric autotransporter adhesin YadA-like head" evidence="2">
    <location>
        <begin position="453"/>
        <end position="475"/>
    </location>
</feature>
<keyword evidence="4" id="KW-1185">Reference proteome</keyword>
<dbReference type="InterPro" id="IPR008640">
    <property type="entry name" value="Adhesin_Head_dom"/>
</dbReference>
<dbReference type="Proteomes" id="UP001374893">
    <property type="component" value="Chromosome"/>
</dbReference>
<dbReference type="Gene3D" id="2.150.10.10">
    <property type="entry name" value="Serralysin-like metalloprotease, C-terminal"/>
    <property type="match status" value="3"/>
</dbReference>
<dbReference type="InterPro" id="IPR011049">
    <property type="entry name" value="Serralysin-like_metalloprot_C"/>
</dbReference>
<sequence>MRSLKAFAPCYLVFATSGFVLTTHAELPAVLHHQGRVTVNNVNFDGNGSFRFLLFTDSDSDHSSGNETAIWKIDDATPSDLNEPVTAVSLTVSQGLYSIRLGEAPQVALPTDLVPPPGESLFLRTWFDNGVNGSQQLSPDQQIASVAFALHSGTSGENLSDFTNDTGFISSIAGLNVSELTNDTGFLTAATLPPNIMLQGESVSLLANDAGYITSATLPGSLPSGVMLEGENVSLLANDANYLSGNGSISINGSISVGTSTVIGTNSVAFGDGTAVDGNYCFAWGGLSSAESLYATAFGGACTASNTGATAWGNLSEASGVVATAWGTGTLATRSGATAWGFQAEALGTHSTAWGDRTVAESEAETVLGRFDTDYAGDPTAWITTDRLFVIGNGDSDAARSDALVVLKSGDTTLNGDLTLNGSLNLSTSPITAGTLYVSDSISNGLTTTASPGQRAVAFGHSTEALGLNSVAWGFESNATTTSSTAWGSQTTASGVRSTAWGISSVSSGLQSTAWGRLSNAAGDSSTAFGENTAAESFAETVIGRYDTDYAPASTSAWNAADRLFVIGNGTGSAAKADALVMLKNGDTELNGELCVNDDVLVSGDFKYKTAKSCSLTVSPAAFRIDALAVTNYEPVDDYISPAASGTHQFAAQVNLPKGAVITEVRFYLDDEEGGAAWSNFDGWLRRRNQGSVGTTTMGTVSDPFAIDSNVQTITTIADATVVDTRQYTLLVQIDSNGSSNGTRFLGATVDYTIDSIQP</sequence>
<evidence type="ECO:0000313" key="3">
    <source>
        <dbReference type="EMBL" id="BCX50181.1"/>
    </source>
</evidence>
<dbReference type="EMBL" id="AP024702">
    <property type="protein sequence ID" value="BCX50181.1"/>
    <property type="molecule type" value="Genomic_DNA"/>
</dbReference>
<keyword evidence="1" id="KW-0732">Signal</keyword>
<reference evidence="3 4" key="1">
    <citation type="submission" date="2021-06" db="EMBL/GenBank/DDBJ databases">
        <title>Complete genome of Haloferula helveola possessing various polysaccharide degrading enzymes.</title>
        <authorList>
            <person name="Takami H."/>
            <person name="Huang C."/>
            <person name="Hamasaki K."/>
        </authorList>
    </citation>
    <scope>NUCLEOTIDE SEQUENCE [LARGE SCALE GENOMIC DNA]</scope>
    <source>
        <strain evidence="3 4">CN-1</strain>
    </source>
</reference>
<protein>
    <recommendedName>
        <fullName evidence="2">Trimeric autotransporter adhesin YadA-like head domain-containing protein</fullName>
    </recommendedName>
</protein>
<dbReference type="RefSeq" id="WP_338687130.1">
    <property type="nucleotide sequence ID" value="NZ_AP024702.1"/>
</dbReference>
<dbReference type="CDD" id="cd12820">
    <property type="entry name" value="LbR_YadA-like"/>
    <property type="match status" value="2"/>
</dbReference>
<evidence type="ECO:0000256" key="1">
    <source>
        <dbReference type="SAM" id="SignalP"/>
    </source>
</evidence>
<accession>A0ABN6H974</accession>
<evidence type="ECO:0000259" key="2">
    <source>
        <dbReference type="Pfam" id="PF05658"/>
    </source>
</evidence>
<evidence type="ECO:0000313" key="4">
    <source>
        <dbReference type="Proteomes" id="UP001374893"/>
    </source>
</evidence>
<dbReference type="SUPFAM" id="SSF101967">
    <property type="entry name" value="Adhesin YadA, collagen-binding domain"/>
    <property type="match status" value="2"/>
</dbReference>
<dbReference type="Pfam" id="PF05658">
    <property type="entry name" value="YadA_head"/>
    <property type="match status" value="2"/>
</dbReference>